<dbReference type="InterPro" id="IPR051475">
    <property type="entry name" value="Diverse_Ion_Transporter"/>
</dbReference>
<evidence type="ECO:0000256" key="1">
    <source>
        <dbReference type="ARBA" id="ARBA00004651"/>
    </source>
</evidence>
<dbReference type="InterPro" id="IPR000802">
    <property type="entry name" value="Arsenical_pump_ArsB"/>
</dbReference>
<dbReference type="Proteomes" id="UP000250796">
    <property type="component" value="Chromosome MESINF"/>
</dbReference>
<feature type="transmembrane region" description="Helical" evidence="8">
    <location>
        <begin position="251"/>
        <end position="269"/>
    </location>
</feature>
<dbReference type="GO" id="GO:0005886">
    <property type="term" value="C:plasma membrane"/>
    <property type="evidence" value="ECO:0007669"/>
    <property type="project" value="UniProtKB-SubCell"/>
</dbReference>
<comment type="similarity">
    <text evidence="2">Belongs to the CitM (TC 2.A.11) transporter family.</text>
</comment>
<feature type="transmembrane region" description="Helical" evidence="8">
    <location>
        <begin position="314"/>
        <end position="345"/>
    </location>
</feature>
<feature type="transmembrane region" description="Helical" evidence="8">
    <location>
        <begin position="92"/>
        <end position="110"/>
    </location>
</feature>
<dbReference type="GO" id="GO:0015105">
    <property type="term" value="F:arsenite transmembrane transporter activity"/>
    <property type="evidence" value="ECO:0007669"/>
    <property type="project" value="InterPro"/>
</dbReference>
<reference evidence="10 11" key="1">
    <citation type="submission" date="2017-01" db="EMBL/GenBank/DDBJ databases">
        <authorList>
            <person name="Erauso G."/>
        </authorList>
    </citation>
    <scope>NUCLEOTIDE SEQUENCE [LARGE SCALE GENOMIC DNA]</scope>
    <source>
        <strain evidence="10">MESINF1</strain>
    </source>
</reference>
<evidence type="ECO:0000256" key="2">
    <source>
        <dbReference type="ARBA" id="ARBA00009843"/>
    </source>
</evidence>
<accession>A0A7Z7LHF1</accession>
<dbReference type="PRINTS" id="PR00758">
    <property type="entry name" value="ARSENICPUMP"/>
</dbReference>
<feature type="transmembrane region" description="Helical" evidence="8">
    <location>
        <begin position="137"/>
        <end position="154"/>
    </location>
</feature>
<comment type="subcellular location">
    <subcellularLocation>
        <location evidence="1">Cell membrane</location>
        <topology evidence="1">Multi-pass membrane protein</topology>
    </subcellularLocation>
</comment>
<dbReference type="KEGG" id="minf:MESINF_2076"/>
<feature type="transmembrane region" description="Helical" evidence="8">
    <location>
        <begin position="402"/>
        <end position="423"/>
    </location>
</feature>
<gene>
    <name evidence="10" type="ORF">MESINF_2076</name>
</gene>
<feature type="transmembrane region" description="Helical" evidence="8">
    <location>
        <begin position="281"/>
        <end position="302"/>
    </location>
</feature>
<keyword evidence="6 8" id="KW-1133">Transmembrane helix</keyword>
<dbReference type="InterPro" id="IPR004680">
    <property type="entry name" value="Cit_transptr-like_dom"/>
</dbReference>
<dbReference type="AlphaFoldDB" id="A0A7Z7LHF1"/>
<keyword evidence="11" id="KW-1185">Reference proteome</keyword>
<evidence type="ECO:0000256" key="6">
    <source>
        <dbReference type="ARBA" id="ARBA00022989"/>
    </source>
</evidence>
<evidence type="ECO:0000256" key="5">
    <source>
        <dbReference type="ARBA" id="ARBA00022692"/>
    </source>
</evidence>
<feature type="transmembrane region" description="Helical" evidence="8">
    <location>
        <begin position="174"/>
        <end position="192"/>
    </location>
</feature>
<keyword evidence="7 8" id="KW-0472">Membrane</keyword>
<dbReference type="RefSeq" id="WP_169699660.1">
    <property type="nucleotide sequence ID" value="NZ_LS974202.1"/>
</dbReference>
<organism evidence="10 11">
    <name type="scientific">Mesotoga infera</name>
    <dbReference type="NCBI Taxonomy" id="1236046"/>
    <lineage>
        <taxon>Bacteria</taxon>
        <taxon>Thermotogati</taxon>
        <taxon>Thermotogota</taxon>
        <taxon>Thermotogae</taxon>
        <taxon>Kosmotogales</taxon>
        <taxon>Kosmotogaceae</taxon>
        <taxon>Mesotoga</taxon>
    </lineage>
</organism>
<evidence type="ECO:0000313" key="10">
    <source>
        <dbReference type="EMBL" id="SSC13516.1"/>
    </source>
</evidence>
<evidence type="ECO:0000313" key="11">
    <source>
        <dbReference type="Proteomes" id="UP000250796"/>
    </source>
</evidence>
<sequence>MQLFYVLSIFVVAYILIISGKLNRSTVAFAAGTLILISKIIPDFDMKEIGRLVDFNTIGILIGMMIVVGTLRTTGFFEFVAVYVVRLTKGRLRFLMTLFMVTIAVFSAFLDNVTTILLFAPVIFLVADALGVSPKAFMLAGVLMANIGGTATLIGDPPNILIGSASGFGFMDFIKIDGLISILAIIVMVIYLDRVTFKPYRNTEDKLQRLASMDPSKAILSRSGLIKSLVVFLAIIIGFLIHGLLKIEPSIIALTGAAAAMLLSGRNFAQLSEDIEWDTIFFFIGLFVLAFAIQEVGITAFISDALGVMAGNKVVLFLVLFWLSSLLSGFIGAVPAVTFLIPIISRMISRYGITTDIWWVVSIASCFGGNFSLAGAAANMVGVGLIEKNSREKLTYSDFLKFSLPVTLITLLMGTGYILVMFAI</sequence>
<evidence type="ECO:0000256" key="4">
    <source>
        <dbReference type="ARBA" id="ARBA00022475"/>
    </source>
</evidence>
<name>A0A7Z7LHF1_9BACT</name>
<dbReference type="PANTHER" id="PTHR43568:SF1">
    <property type="entry name" value="P PROTEIN"/>
    <property type="match status" value="1"/>
</dbReference>
<proteinExistence type="inferred from homology"/>
<feature type="transmembrane region" description="Helical" evidence="8">
    <location>
        <begin position="357"/>
        <end position="382"/>
    </location>
</feature>
<dbReference type="Pfam" id="PF03600">
    <property type="entry name" value="CitMHS"/>
    <property type="match status" value="1"/>
</dbReference>
<feature type="transmembrane region" description="Helical" evidence="8">
    <location>
        <begin position="58"/>
        <end position="85"/>
    </location>
</feature>
<evidence type="ECO:0000256" key="8">
    <source>
        <dbReference type="SAM" id="Phobius"/>
    </source>
</evidence>
<evidence type="ECO:0000256" key="7">
    <source>
        <dbReference type="ARBA" id="ARBA00023136"/>
    </source>
</evidence>
<keyword evidence="3" id="KW-0813">Transport</keyword>
<protein>
    <submittedName>
        <fullName evidence="10">Citrate transporter</fullName>
    </submittedName>
</protein>
<dbReference type="PANTHER" id="PTHR43568">
    <property type="entry name" value="P PROTEIN"/>
    <property type="match status" value="1"/>
</dbReference>
<feature type="domain" description="Citrate transporter-like" evidence="9">
    <location>
        <begin position="14"/>
        <end position="363"/>
    </location>
</feature>
<feature type="transmembrane region" description="Helical" evidence="8">
    <location>
        <begin position="225"/>
        <end position="245"/>
    </location>
</feature>
<keyword evidence="5 8" id="KW-0812">Transmembrane</keyword>
<keyword evidence="4" id="KW-1003">Cell membrane</keyword>
<evidence type="ECO:0000259" key="9">
    <source>
        <dbReference type="Pfam" id="PF03600"/>
    </source>
</evidence>
<dbReference type="EMBL" id="LS974202">
    <property type="protein sequence ID" value="SSC13516.1"/>
    <property type="molecule type" value="Genomic_DNA"/>
</dbReference>
<evidence type="ECO:0000256" key="3">
    <source>
        <dbReference type="ARBA" id="ARBA00022448"/>
    </source>
</evidence>
<feature type="transmembrane region" description="Helical" evidence="8">
    <location>
        <begin position="116"/>
        <end position="132"/>
    </location>
</feature>